<name>G0NVB8_CAEBE</name>
<evidence type="ECO:0000256" key="1">
    <source>
        <dbReference type="SAM" id="MobiDB-lite"/>
    </source>
</evidence>
<proteinExistence type="predicted"/>
<reference evidence="3" key="1">
    <citation type="submission" date="2011-07" db="EMBL/GenBank/DDBJ databases">
        <authorList>
            <consortium name="Caenorhabditis brenneri Sequencing and Analysis Consortium"/>
            <person name="Wilson R.K."/>
        </authorList>
    </citation>
    <scope>NUCLEOTIDE SEQUENCE [LARGE SCALE GENOMIC DNA]</scope>
    <source>
        <strain evidence="3">PB2801</strain>
    </source>
</reference>
<evidence type="ECO:0000313" key="3">
    <source>
        <dbReference type="Proteomes" id="UP000008068"/>
    </source>
</evidence>
<feature type="compositionally biased region" description="Basic and acidic residues" evidence="1">
    <location>
        <begin position="73"/>
        <end position="88"/>
    </location>
</feature>
<dbReference type="Proteomes" id="UP000008068">
    <property type="component" value="Unassembled WGS sequence"/>
</dbReference>
<gene>
    <name evidence="2" type="ORF">CAEBREN_15957</name>
</gene>
<sequence length="169" mass="18882">MSSSSIKTLTKIAKVTANIKNHNDVESSLLKLKEMDFPFHLVKVCNLEMVVRQIPNDEKFEPLKDEVLKKFKEMEEADKENKKEETKKSSKKRQAEPSTSGAPPAKRKPAVKDQKTARRAPPPPVVNSALKEFKIPKKSSPVAASPKETPMVTGPIPLMSLNVQKPAWL</sequence>
<organism evidence="3">
    <name type="scientific">Caenorhabditis brenneri</name>
    <name type="common">Nematode worm</name>
    <dbReference type="NCBI Taxonomy" id="135651"/>
    <lineage>
        <taxon>Eukaryota</taxon>
        <taxon>Metazoa</taxon>
        <taxon>Ecdysozoa</taxon>
        <taxon>Nematoda</taxon>
        <taxon>Chromadorea</taxon>
        <taxon>Rhabditida</taxon>
        <taxon>Rhabditina</taxon>
        <taxon>Rhabditomorpha</taxon>
        <taxon>Rhabditoidea</taxon>
        <taxon>Rhabditidae</taxon>
        <taxon>Peloderinae</taxon>
        <taxon>Caenorhabditis</taxon>
    </lineage>
</organism>
<feature type="region of interest" description="Disordered" evidence="1">
    <location>
        <begin position="73"/>
        <end position="169"/>
    </location>
</feature>
<dbReference type="EMBL" id="GL379956">
    <property type="protein sequence ID" value="EGT38384.1"/>
    <property type="molecule type" value="Genomic_DNA"/>
</dbReference>
<dbReference type="HOGENOM" id="CLU_1579873_0_0_1"/>
<protein>
    <submittedName>
        <fullName evidence="2">Uncharacterized protein</fullName>
    </submittedName>
</protein>
<keyword evidence="3" id="KW-1185">Reference proteome</keyword>
<evidence type="ECO:0000313" key="2">
    <source>
        <dbReference type="EMBL" id="EGT38384.1"/>
    </source>
</evidence>
<dbReference type="InParanoid" id="G0NVB8"/>
<accession>G0NVB8</accession>
<dbReference type="AlphaFoldDB" id="G0NVB8"/>